<evidence type="ECO:0000313" key="1">
    <source>
        <dbReference type="EMBL" id="KAG5303579.1"/>
    </source>
</evidence>
<dbReference type="AlphaFoldDB" id="A0A8H7Z3Q9"/>
<proteinExistence type="predicted"/>
<sequence>MPDSLVINHLAYAPSISSQASATTYNSWWNARSFDTISLGEGNDRRGLHNSLSYSAGSKNQNDSPWCLIIFSSLNQLIFKSPLFCIYIFQGI</sequence>
<protein>
    <submittedName>
        <fullName evidence="1">Uncharacterized protein</fullName>
    </submittedName>
</protein>
<name>A0A8H7Z3Q9_AJECA</name>
<evidence type="ECO:0000313" key="2">
    <source>
        <dbReference type="Proteomes" id="UP000670092"/>
    </source>
</evidence>
<dbReference type="VEuPathDB" id="FungiDB:I7I52_01613"/>
<gene>
    <name evidence="1" type="ORF">I7I52_01613</name>
</gene>
<comment type="caution">
    <text evidence="1">The sequence shown here is derived from an EMBL/GenBank/DDBJ whole genome shotgun (WGS) entry which is preliminary data.</text>
</comment>
<accession>A0A8H7Z3Q9</accession>
<dbReference type="EMBL" id="JAEVHI010000001">
    <property type="protein sequence ID" value="KAG5303579.1"/>
    <property type="molecule type" value="Genomic_DNA"/>
</dbReference>
<dbReference type="Proteomes" id="UP000670092">
    <property type="component" value="Unassembled WGS sequence"/>
</dbReference>
<reference evidence="1 2" key="1">
    <citation type="submission" date="2021-01" db="EMBL/GenBank/DDBJ databases">
        <title>Chromosome-level genome assembly of a human fungal pathogen reveals clustering of transcriptionally co-regulated genes.</title>
        <authorList>
            <person name="Voorhies M."/>
            <person name="Cohen S."/>
            <person name="Shea T.P."/>
            <person name="Petrus S."/>
            <person name="Munoz J.F."/>
            <person name="Poplawski S."/>
            <person name="Goldman W.E."/>
            <person name="Michael T."/>
            <person name="Cuomo C.A."/>
            <person name="Sil A."/>
            <person name="Beyhan S."/>
        </authorList>
    </citation>
    <scope>NUCLEOTIDE SEQUENCE [LARGE SCALE GENOMIC DNA]</scope>
    <source>
        <strain evidence="1 2">G184AR</strain>
    </source>
</reference>
<organism evidence="1 2">
    <name type="scientific">Ajellomyces capsulatus</name>
    <name type="common">Darling's disease fungus</name>
    <name type="synonym">Histoplasma capsulatum</name>
    <dbReference type="NCBI Taxonomy" id="5037"/>
    <lineage>
        <taxon>Eukaryota</taxon>
        <taxon>Fungi</taxon>
        <taxon>Dikarya</taxon>
        <taxon>Ascomycota</taxon>
        <taxon>Pezizomycotina</taxon>
        <taxon>Eurotiomycetes</taxon>
        <taxon>Eurotiomycetidae</taxon>
        <taxon>Onygenales</taxon>
        <taxon>Ajellomycetaceae</taxon>
        <taxon>Histoplasma</taxon>
    </lineage>
</organism>